<dbReference type="EMBL" id="JAOVZQ010000001">
    <property type="protein sequence ID" value="MCY0093906.1"/>
    <property type="molecule type" value="Genomic_DNA"/>
</dbReference>
<gene>
    <name evidence="2" type="ORF">OEG82_07715</name>
</gene>
<proteinExistence type="predicted"/>
<comment type="caution">
    <text evidence="2">The sequence shown here is derived from an EMBL/GenBank/DDBJ whole genome shotgun (WGS) entry which is preliminary data.</text>
</comment>
<feature type="transmembrane region" description="Helical" evidence="1">
    <location>
        <begin position="6"/>
        <end position="25"/>
    </location>
</feature>
<evidence type="ECO:0000313" key="2">
    <source>
        <dbReference type="EMBL" id="MCY0093906.1"/>
    </source>
</evidence>
<organism evidence="2 3">
    <name type="scientific">Hoeflea ulvae</name>
    <dbReference type="NCBI Taxonomy" id="2983764"/>
    <lineage>
        <taxon>Bacteria</taxon>
        <taxon>Pseudomonadati</taxon>
        <taxon>Pseudomonadota</taxon>
        <taxon>Alphaproteobacteria</taxon>
        <taxon>Hyphomicrobiales</taxon>
        <taxon>Rhizobiaceae</taxon>
        <taxon>Hoeflea</taxon>
    </lineage>
</organism>
<feature type="transmembrane region" description="Helical" evidence="1">
    <location>
        <begin position="37"/>
        <end position="59"/>
    </location>
</feature>
<evidence type="ECO:0000313" key="3">
    <source>
        <dbReference type="Proteomes" id="UP001081283"/>
    </source>
</evidence>
<keyword evidence="1" id="KW-0472">Membrane</keyword>
<dbReference type="Proteomes" id="UP001081283">
    <property type="component" value="Unassembled WGS sequence"/>
</dbReference>
<sequence>MEFSFGAVVFLASMLLLAVLARLAASRPDAAVLRGEIAPALLSVLVTGGLLIGFLAMVFGGESYIASRTVEVLVIVGFAIIAFWGIRKLVGRFPAGHFTDHGQPE</sequence>
<protein>
    <submittedName>
        <fullName evidence="2">Uncharacterized protein</fullName>
    </submittedName>
</protein>
<name>A0ABT3YDF3_9HYPH</name>
<evidence type="ECO:0000256" key="1">
    <source>
        <dbReference type="SAM" id="Phobius"/>
    </source>
</evidence>
<accession>A0ABT3YDF3</accession>
<dbReference type="RefSeq" id="WP_267611849.1">
    <property type="nucleotide sequence ID" value="NZ_JAOVZQ010000001.1"/>
</dbReference>
<keyword evidence="3" id="KW-1185">Reference proteome</keyword>
<feature type="transmembrane region" description="Helical" evidence="1">
    <location>
        <begin position="65"/>
        <end position="86"/>
    </location>
</feature>
<keyword evidence="1" id="KW-1133">Transmembrane helix</keyword>
<keyword evidence="1" id="KW-0812">Transmembrane</keyword>
<reference evidence="2" key="1">
    <citation type="submission" date="2022-10" db="EMBL/GenBank/DDBJ databases">
        <title>Hoeflea sp. J2-29, isolated from marine algae.</title>
        <authorList>
            <person name="Kristyanto S."/>
            <person name="Kim J.M."/>
            <person name="Jeon C.O."/>
        </authorList>
    </citation>
    <scope>NUCLEOTIDE SEQUENCE</scope>
    <source>
        <strain evidence="2">J2-29</strain>
    </source>
</reference>